<dbReference type="GO" id="GO:0019172">
    <property type="term" value="F:glyoxalase III activity"/>
    <property type="evidence" value="ECO:0007669"/>
    <property type="project" value="TreeGrafter"/>
</dbReference>
<dbReference type="Pfam" id="PF01965">
    <property type="entry name" value="DJ-1_PfpI"/>
    <property type="match status" value="1"/>
</dbReference>
<dbReference type="HOGENOM" id="CLU_070319_0_2_6"/>
<dbReference type="Proteomes" id="UP000005522">
    <property type="component" value="Chromosome"/>
</dbReference>
<dbReference type="GeneID" id="92930672"/>
<accession>A0A059ZSB7</accession>
<proteinExistence type="predicted"/>
<dbReference type="AlphaFoldDB" id="A0A059ZSB7"/>
<dbReference type="eggNOG" id="COG0693">
    <property type="taxonomic scope" value="Bacteria"/>
</dbReference>
<evidence type="ECO:0000313" key="4">
    <source>
        <dbReference type="Proteomes" id="UP000005522"/>
    </source>
</evidence>
<dbReference type="GO" id="GO:0019243">
    <property type="term" value="P:methylglyoxal catabolic process to D-lactate via S-lactoyl-glutathione"/>
    <property type="evidence" value="ECO:0007669"/>
    <property type="project" value="TreeGrafter"/>
</dbReference>
<reference evidence="3 4" key="1">
    <citation type="journal article" date="2009" name="J. Bacteriol.">
        <title>Draft genome sequence of the extremely acidophilic bacterium Acidithiobacillus caldus ATCC 51756 reveals metabolic versatility in the genus Acidithiobacillus.</title>
        <authorList>
            <person name="Valdes J."/>
            <person name="Quatrini R."/>
            <person name="Hallberg K."/>
            <person name="Dopson M."/>
            <person name="Valenzuela P.D."/>
            <person name="Holmes D.S."/>
        </authorList>
    </citation>
    <scope>NUCLEOTIDE SEQUENCE [LARGE SCALE GENOMIC DNA]</scope>
    <source>
        <strain evidence="4">ATCC 51756 / DSM 8584 / KU</strain>
    </source>
</reference>
<dbReference type="RefSeq" id="WP_004870821.1">
    <property type="nucleotide sequence ID" value="NZ_CP005986.1"/>
</dbReference>
<dbReference type="CDD" id="cd03141">
    <property type="entry name" value="GATase1_Hsp31_like"/>
    <property type="match status" value="1"/>
</dbReference>
<dbReference type="InterPro" id="IPR050325">
    <property type="entry name" value="Prot/Nucl_acid_deglycase"/>
</dbReference>
<gene>
    <name evidence="3" type="ORF">Acaty_c0675</name>
</gene>
<organism evidence="3 4">
    <name type="scientific">Acidithiobacillus caldus (strain ATCC 51756 / DSM 8584 / KU)</name>
    <dbReference type="NCBI Taxonomy" id="637389"/>
    <lineage>
        <taxon>Bacteria</taxon>
        <taxon>Pseudomonadati</taxon>
        <taxon>Pseudomonadota</taxon>
        <taxon>Acidithiobacillia</taxon>
        <taxon>Acidithiobacillales</taxon>
        <taxon>Acidithiobacillaceae</taxon>
        <taxon>Acidithiobacillus</taxon>
    </lineage>
</organism>
<dbReference type="SUPFAM" id="SSF52317">
    <property type="entry name" value="Class I glutamine amidotransferase-like"/>
    <property type="match status" value="1"/>
</dbReference>
<dbReference type="Gene3D" id="3.40.50.880">
    <property type="match status" value="1"/>
</dbReference>
<dbReference type="GO" id="GO:0005737">
    <property type="term" value="C:cytoplasm"/>
    <property type="evidence" value="ECO:0007669"/>
    <property type="project" value="TreeGrafter"/>
</dbReference>
<dbReference type="InterPro" id="IPR002818">
    <property type="entry name" value="DJ-1/PfpI"/>
</dbReference>
<feature type="coiled-coil region" evidence="1">
    <location>
        <begin position="70"/>
        <end position="97"/>
    </location>
</feature>
<evidence type="ECO:0000256" key="1">
    <source>
        <dbReference type="SAM" id="Coils"/>
    </source>
</evidence>
<protein>
    <submittedName>
        <fullName evidence="3">ThiJ/PfpI family protein</fullName>
    </submittedName>
</protein>
<dbReference type="InterPro" id="IPR029062">
    <property type="entry name" value="Class_I_gatase-like"/>
</dbReference>
<name>A0A059ZSB7_ACICK</name>
<keyword evidence="1" id="KW-0175">Coiled coil</keyword>
<feature type="domain" description="DJ-1/PfpI" evidence="2">
    <location>
        <begin position="23"/>
        <end position="162"/>
    </location>
</feature>
<evidence type="ECO:0000259" key="2">
    <source>
        <dbReference type="Pfam" id="PF01965"/>
    </source>
</evidence>
<dbReference type="KEGG" id="acz:Acaty_c0675"/>
<dbReference type="EMBL" id="CP005986">
    <property type="protein sequence ID" value="AIA54555.1"/>
    <property type="molecule type" value="Genomic_DNA"/>
</dbReference>
<evidence type="ECO:0000313" key="3">
    <source>
        <dbReference type="EMBL" id="AIA54555.1"/>
    </source>
</evidence>
<dbReference type="PANTHER" id="PTHR48094:SF22">
    <property type="entry name" value="DJ-1_PFPI DOMAIN-CONTAINING PROTEIN"/>
    <property type="match status" value="1"/>
</dbReference>
<dbReference type="PANTHER" id="PTHR48094">
    <property type="entry name" value="PROTEIN/NUCLEIC ACID DEGLYCASE DJ-1-RELATED"/>
    <property type="match status" value="1"/>
</dbReference>
<sequence>MHTQPYVLMLLSSSQQLRLRSGVLLECGFWAEEFLIPWHILRESGWPVLIATPDGRPPQVDPGSLQADNLAGDERRAQRLSAEIRSLQAVLSSVQDLRRLNPDLLQAMRGLFIPGGNGPLQDFPKSAAVAHLLCHCEGQGTPVASLCHGGAALLAVASGGRRAFCGYTVSCFRKAEEEDTPLAGDWPYHLEERLRECGYKTDLGPPWSPHWTQDRRLLSGQNPASAAALTRAFVAQLEVLRQHKGSRHGR</sequence>